<evidence type="ECO:0000256" key="6">
    <source>
        <dbReference type="ARBA" id="ARBA00023012"/>
    </source>
</evidence>
<evidence type="ECO:0000256" key="5">
    <source>
        <dbReference type="ARBA" id="ARBA00022840"/>
    </source>
</evidence>
<keyword evidence="3" id="KW-0547">Nucleotide-binding</keyword>
<dbReference type="PROSITE" id="PS50109">
    <property type="entry name" value="HIS_KIN"/>
    <property type="match status" value="1"/>
</dbReference>
<dbReference type="Gene3D" id="3.40.190.10">
    <property type="entry name" value="Periplasmic binding protein-like II"/>
    <property type="match status" value="1"/>
</dbReference>
<dbReference type="InterPro" id="IPR003594">
    <property type="entry name" value="HATPase_dom"/>
</dbReference>
<dbReference type="AlphaFoldDB" id="F3QL61"/>
<dbReference type="eggNOG" id="COG4191">
    <property type="taxonomic scope" value="Bacteria"/>
</dbReference>
<dbReference type="RefSeq" id="WP_008864429.1">
    <property type="nucleotide sequence ID" value="NZ_GL883721.1"/>
</dbReference>
<dbReference type="Gene3D" id="3.30.565.10">
    <property type="entry name" value="Histidine kinase-like ATPase, C-terminal domain"/>
    <property type="match status" value="1"/>
</dbReference>
<dbReference type="Proteomes" id="UP000005156">
    <property type="component" value="Unassembled WGS sequence"/>
</dbReference>
<keyword evidence="2" id="KW-0808">Transferase</keyword>
<evidence type="ECO:0000256" key="1">
    <source>
        <dbReference type="ARBA" id="ARBA00022553"/>
    </source>
</evidence>
<evidence type="ECO:0000256" key="2">
    <source>
        <dbReference type="ARBA" id="ARBA00022679"/>
    </source>
</evidence>
<dbReference type="Gene3D" id="1.10.287.130">
    <property type="match status" value="1"/>
</dbReference>
<dbReference type="SUPFAM" id="SSF53850">
    <property type="entry name" value="Periplasmic binding protein-like II"/>
    <property type="match status" value="1"/>
</dbReference>
<keyword evidence="1" id="KW-0597">Phosphoprotein</keyword>
<organism evidence="8 9">
    <name type="scientific">Parasutterella excrementihominis YIT 11859</name>
    <dbReference type="NCBI Taxonomy" id="762966"/>
    <lineage>
        <taxon>Bacteria</taxon>
        <taxon>Pseudomonadati</taxon>
        <taxon>Pseudomonadota</taxon>
        <taxon>Betaproteobacteria</taxon>
        <taxon>Burkholderiales</taxon>
        <taxon>Sutterellaceae</taxon>
        <taxon>Parasutterella</taxon>
    </lineage>
</organism>
<dbReference type="SUPFAM" id="SSF55874">
    <property type="entry name" value="ATPase domain of HSP90 chaperone/DNA topoisomerase II/histidine kinase"/>
    <property type="match status" value="1"/>
</dbReference>
<sequence length="598" mass="66899">MLSNLGISLTTAGFLLTACPLISAEPTDVQTAPVYLYGVEFTRPSFELKIAKETYELIQKSIEPRKLIVRNVTTSGLDEAIKERKADIVIANSGIYRRYLQKGWRDVLTLATGVQPNPDLAVGSLILANKNLGVKTIEDLKGHSIALNTPSAFQGTLTIKKELLDRRYDPDSFFSKILYLGTNPQKRLEAVRNGEADSTFLSVCYAERHKRKTGIDLTEGLDVVGVKPNLSSHCLTSTDLYPNFSLLVSSNLSSQMIRQIAENLLRIKPNADGEYWTFASDYDPVDKMYEALKEGPYQHLKSWTLTRIWNEFKTLILLLILSLLFAIWHIYTTGKAVYKATNDILKATQDQKKKAEEIQSIKNALVVSSLSSVIAHELGQPLAACLFYANSLDKLLKNWTAAKKAMALEAAEALQQQLTRVTDILSIVQNYAAKRKSKKEFIYLNDSINKIVANFVRSQPASEKLFRLNLCKDELKVSFPQLEFEIAISNLIRNSYQALKDKSDPEIRISTNNSRSSGFEICITDNSGKFTEEVRSQLERPLASKKEEGTGLGISIVKSILRRHGFGVKFQRSDDHNLVCIITVFPNENSPTSGGKNE</sequence>
<dbReference type="eggNOG" id="COG0715">
    <property type="taxonomic scope" value="Bacteria"/>
</dbReference>
<dbReference type="Pfam" id="PF12974">
    <property type="entry name" value="Phosphonate-bd"/>
    <property type="match status" value="1"/>
</dbReference>
<evidence type="ECO:0000313" key="9">
    <source>
        <dbReference type="Proteomes" id="UP000005156"/>
    </source>
</evidence>
<comment type="caution">
    <text evidence="8">The sequence shown here is derived from an EMBL/GenBank/DDBJ whole genome shotgun (WGS) entry which is preliminary data.</text>
</comment>
<feature type="domain" description="Histidine kinase" evidence="7">
    <location>
        <begin position="373"/>
        <end position="567"/>
    </location>
</feature>
<keyword evidence="9" id="KW-1185">Reference proteome</keyword>
<dbReference type="GO" id="GO:0005524">
    <property type="term" value="F:ATP binding"/>
    <property type="evidence" value="ECO:0007669"/>
    <property type="project" value="UniProtKB-KW"/>
</dbReference>
<dbReference type="SMART" id="SM00387">
    <property type="entry name" value="HATPase_c"/>
    <property type="match status" value="1"/>
</dbReference>
<keyword evidence="5" id="KW-0067">ATP-binding</keyword>
<evidence type="ECO:0000259" key="7">
    <source>
        <dbReference type="PROSITE" id="PS50109"/>
    </source>
</evidence>
<dbReference type="InterPro" id="IPR005467">
    <property type="entry name" value="His_kinase_dom"/>
</dbReference>
<reference evidence="8 9" key="1">
    <citation type="submission" date="2011-02" db="EMBL/GenBank/DDBJ databases">
        <authorList>
            <person name="Weinstock G."/>
            <person name="Sodergren E."/>
            <person name="Clifton S."/>
            <person name="Fulton L."/>
            <person name="Fulton B."/>
            <person name="Courtney L."/>
            <person name="Fronick C."/>
            <person name="Harrison M."/>
            <person name="Strong C."/>
            <person name="Farmer C."/>
            <person name="Delahaunty K."/>
            <person name="Markovic C."/>
            <person name="Hall O."/>
            <person name="Minx P."/>
            <person name="Tomlinson C."/>
            <person name="Mitreva M."/>
            <person name="Hou S."/>
            <person name="Chen J."/>
            <person name="Wollam A."/>
            <person name="Pepin K.H."/>
            <person name="Johnson M."/>
            <person name="Bhonagiri V."/>
            <person name="Zhang X."/>
            <person name="Suruliraj S."/>
            <person name="Warren W."/>
            <person name="Chinwalla A."/>
            <person name="Mardis E.R."/>
            <person name="Wilson R.K."/>
        </authorList>
    </citation>
    <scope>NUCLEOTIDE SEQUENCE [LARGE SCALE GENOMIC DNA]</scope>
    <source>
        <strain evidence="8 9">YIT 11859</strain>
    </source>
</reference>
<accession>F3QL61</accession>
<dbReference type="Pfam" id="PF02518">
    <property type="entry name" value="HATPase_c"/>
    <property type="match status" value="1"/>
</dbReference>
<dbReference type="HOGENOM" id="CLU_011260_2_0_4"/>
<keyword evidence="6" id="KW-0902">Two-component regulatory system</keyword>
<dbReference type="GeneID" id="43349054"/>
<dbReference type="EMBL" id="AFBP01000050">
    <property type="protein sequence ID" value="EGG53816.1"/>
    <property type="molecule type" value="Genomic_DNA"/>
</dbReference>
<protein>
    <submittedName>
        <fullName evidence="8">ATPase/histidine kinase/DNA gyrase B/HSP90 domain protein</fullName>
    </submittedName>
</protein>
<gene>
    <name evidence="8" type="ORF">HMPREF9439_01678</name>
</gene>
<dbReference type="PANTHER" id="PTHR43065">
    <property type="entry name" value="SENSOR HISTIDINE KINASE"/>
    <property type="match status" value="1"/>
</dbReference>
<name>F3QL61_9BURK</name>
<evidence type="ECO:0000256" key="3">
    <source>
        <dbReference type="ARBA" id="ARBA00022741"/>
    </source>
</evidence>
<dbReference type="OrthoDB" id="8554694at2"/>
<dbReference type="PANTHER" id="PTHR43065:SF10">
    <property type="entry name" value="PEROXIDE STRESS-ACTIVATED HISTIDINE KINASE MAK3"/>
    <property type="match status" value="1"/>
</dbReference>
<proteinExistence type="predicted"/>
<dbReference type="InterPro" id="IPR036890">
    <property type="entry name" value="HATPase_C_sf"/>
</dbReference>
<evidence type="ECO:0000313" key="8">
    <source>
        <dbReference type="EMBL" id="EGG53816.1"/>
    </source>
</evidence>
<dbReference type="GO" id="GO:0016301">
    <property type="term" value="F:kinase activity"/>
    <property type="evidence" value="ECO:0007669"/>
    <property type="project" value="UniProtKB-KW"/>
</dbReference>
<keyword evidence="4 8" id="KW-0418">Kinase</keyword>
<evidence type="ECO:0000256" key="4">
    <source>
        <dbReference type="ARBA" id="ARBA00022777"/>
    </source>
</evidence>
<dbReference type="GO" id="GO:0000160">
    <property type="term" value="P:phosphorelay signal transduction system"/>
    <property type="evidence" value="ECO:0007669"/>
    <property type="project" value="UniProtKB-KW"/>
</dbReference>